<evidence type="ECO:0000313" key="3">
    <source>
        <dbReference type="EMBL" id="KAJ7202586.1"/>
    </source>
</evidence>
<evidence type="ECO:0000313" key="4">
    <source>
        <dbReference type="Proteomes" id="UP001219525"/>
    </source>
</evidence>
<keyword evidence="2" id="KW-0732">Signal</keyword>
<feature type="signal peptide" evidence="2">
    <location>
        <begin position="1"/>
        <end position="20"/>
    </location>
</feature>
<evidence type="ECO:0000256" key="1">
    <source>
        <dbReference type="SAM" id="Phobius"/>
    </source>
</evidence>
<keyword evidence="4" id="KW-1185">Reference proteome</keyword>
<dbReference type="AlphaFoldDB" id="A0AAD6V4Y7"/>
<reference evidence="3" key="1">
    <citation type="submission" date="2023-03" db="EMBL/GenBank/DDBJ databases">
        <title>Massive genome expansion in bonnet fungi (Mycena s.s.) driven by repeated elements and novel gene families across ecological guilds.</title>
        <authorList>
            <consortium name="Lawrence Berkeley National Laboratory"/>
            <person name="Harder C.B."/>
            <person name="Miyauchi S."/>
            <person name="Viragh M."/>
            <person name="Kuo A."/>
            <person name="Thoen E."/>
            <person name="Andreopoulos B."/>
            <person name="Lu D."/>
            <person name="Skrede I."/>
            <person name="Drula E."/>
            <person name="Henrissat B."/>
            <person name="Morin E."/>
            <person name="Kohler A."/>
            <person name="Barry K."/>
            <person name="LaButti K."/>
            <person name="Morin E."/>
            <person name="Salamov A."/>
            <person name="Lipzen A."/>
            <person name="Mereny Z."/>
            <person name="Hegedus B."/>
            <person name="Baldrian P."/>
            <person name="Stursova M."/>
            <person name="Weitz H."/>
            <person name="Taylor A."/>
            <person name="Grigoriev I.V."/>
            <person name="Nagy L.G."/>
            <person name="Martin F."/>
            <person name="Kauserud H."/>
        </authorList>
    </citation>
    <scope>NUCLEOTIDE SEQUENCE</scope>
    <source>
        <strain evidence="3">9144</strain>
    </source>
</reference>
<feature type="transmembrane region" description="Helical" evidence="1">
    <location>
        <begin position="193"/>
        <end position="213"/>
    </location>
</feature>
<evidence type="ECO:0008006" key="5">
    <source>
        <dbReference type="Google" id="ProtNLM"/>
    </source>
</evidence>
<feature type="chain" id="PRO_5042180117" description="Extracellular membrane protein CFEM domain-containing protein" evidence="2">
    <location>
        <begin position="21"/>
        <end position="214"/>
    </location>
</feature>
<dbReference type="EMBL" id="JARJCW010000054">
    <property type="protein sequence ID" value="KAJ7202586.1"/>
    <property type="molecule type" value="Genomic_DNA"/>
</dbReference>
<evidence type="ECO:0000256" key="2">
    <source>
        <dbReference type="SAM" id="SignalP"/>
    </source>
</evidence>
<dbReference type="Proteomes" id="UP001219525">
    <property type="component" value="Unassembled WGS sequence"/>
</dbReference>
<keyword evidence="1" id="KW-0812">Transmembrane</keyword>
<sequence>MVSAVALVPIILIAFRLVTAIDSVATASFTLLDGSISGQYQCICAFPAMMQSFQNCMSSTCSLDDSTIQNTLGNVQQICASCTPDGCNAFSISGSGNGGGSVTFQAPISSATAGLCYITTQSEAASTLGGLGGVVGSGFFSVGLGPCPSSSPASSESGSSASNTIILSDDAAASGTTMPVPGTSAASSFKFRMHLRGVGTFFLLLALALGGALV</sequence>
<keyword evidence="1" id="KW-0472">Membrane</keyword>
<name>A0AAD6V4Y7_9AGAR</name>
<keyword evidence="1" id="KW-1133">Transmembrane helix</keyword>
<proteinExistence type="predicted"/>
<gene>
    <name evidence="3" type="ORF">GGX14DRAFT_462981</name>
</gene>
<accession>A0AAD6V4Y7</accession>
<protein>
    <recommendedName>
        <fullName evidence="5">Extracellular membrane protein CFEM domain-containing protein</fullName>
    </recommendedName>
</protein>
<comment type="caution">
    <text evidence="3">The sequence shown here is derived from an EMBL/GenBank/DDBJ whole genome shotgun (WGS) entry which is preliminary data.</text>
</comment>
<organism evidence="3 4">
    <name type="scientific">Mycena pura</name>
    <dbReference type="NCBI Taxonomy" id="153505"/>
    <lineage>
        <taxon>Eukaryota</taxon>
        <taxon>Fungi</taxon>
        <taxon>Dikarya</taxon>
        <taxon>Basidiomycota</taxon>
        <taxon>Agaricomycotina</taxon>
        <taxon>Agaricomycetes</taxon>
        <taxon>Agaricomycetidae</taxon>
        <taxon>Agaricales</taxon>
        <taxon>Marasmiineae</taxon>
        <taxon>Mycenaceae</taxon>
        <taxon>Mycena</taxon>
    </lineage>
</organism>